<dbReference type="Gene3D" id="3.40.1000.10">
    <property type="entry name" value="Mog1/PsbP, alpha/beta/alpha sandwich"/>
    <property type="match status" value="1"/>
</dbReference>
<dbReference type="STRING" id="43775.SAMN04489760_13037"/>
<accession>A0A1H8A4C9</accession>
<dbReference type="AlphaFoldDB" id="A0A1H8A4C9"/>
<dbReference type="PROSITE" id="PS51257">
    <property type="entry name" value="PROKAR_LIPOPROTEIN"/>
    <property type="match status" value="1"/>
</dbReference>
<gene>
    <name evidence="2" type="ORF">SAMN04489760_13037</name>
</gene>
<evidence type="ECO:0000313" key="3">
    <source>
        <dbReference type="Proteomes" id="UP000198744"/>
    </source>
</evidence>
<dbReference type="Proteomes" id="UP000198744">
    <property type="component" value="Unassembled WGS sequence"/>
</dbReference>
<organism evidence="2 3">
    <name type="scientific">Syntrophus gentianae</name>
    <dbReference type="NCBI Taxonomy" id="43775"/>
    <lineage>
        <taxon>Bacteria</taxon>
        <taxon>Pseudomonadati</taxon>
        <taxon>Thermodesulfobacteriota</taxon>
        <taxon>Syntrophia</taxon>
        <taxon>Syntrophales</taxon>
        <taxon>Syntrophaceae</taxon>
        <taxon>Syntrophus</taxon>
    </lineage>
</organism>
<keyword evidence="1" id="KW-0732">Signal</keyword>
<proteinExistence type="predicted"/>
<evidence type="ECO:0000256" key="1">
    <source>
        <dbReference type="SAM" id="SignalP"/>
    </source>
</evidence>
<sequence length="182" mass="21173">MKKCWLVLILLVLTACAPWARVGGDYREESQNYSVTLPEGWMKSNTVNDLLVTHDGVLLQTIRIERFKTDQELKHTRKKYSRNMLPQEMADVAIDNIKSDPMITNFKLLESSPATLSGIPGFKIVYEFKTKEGQLRFKCIYYGIMSGEWNYGIWYRAAARHYFDKDVQTFETVSQSFRLLKP</sequence>
<reference evidence="2 3" key="1">
    <citation type="submission" date="2016-10" db="EMBL/GenBank/DDBJ databases">
        <authorList>
            <person name="de Groot N.N."/>
        </authorList>
    </citation>
    <scope>NUCLEOTIDE SEQUENCE [LARGE SCALE GENOMIC DNA]</scope>
    <source>
        <strain evidence="2 3">DSM 8423</strain>
    </source>
</reference>
<protein>
    <recommendedName>
        <fullName evidence="4">PsbP C-terminal domain-containing protein</fullName>
    </recommendedName>
</protein>
<dbReference type="RefSeq" id="WP_093884498.1">
    <property type="nucleotide sequence ID" value="NZ_FOBS01000030.1"/>
</dbReference>
<keyword evidence="3" id="KW-1185">Reference proteome</keyword>
<dbReference type="EMBL" id="FOBS01000030">
    <property type="protein sequence ID" value="SEM65366.1"/>
    <property type="molecule type" value="Genomic_DNA"/>
</dbReference>
<evidence type="ECO:0000313" key="2">
    <source>
        <dbReference type="EMBL" id="SEM65366.1"/>
    </source>
</evidence>
<dbReference type="OrthoDB" id="5521373at2"/>
<feature type="signal peptide" evidence="1">
    <location>
        <begin position="1"/>
        <end position="20"/>
    </location>
</feature>
<evidence type="ECO:0008006" key="4">
    <source>
        <dbReference type="Google" id="ProtNLM"/>
    </source>
</evidence>
<feature type="chain" id="PRO_5011639973" description="PsbP C-terminal domain-containing protein" evidence="1">
    <location>
        <begin position="21"/>
        <end position="182"/>
    </location>
</feature>
<name>A0A1H8A4C9_9BACT</name>